<dbReference type="PANTHER" id="PTHR31460:SF3">
    <property type="entry name" value="MESOCENTIN"/>
    <property type="match status" value="1"/>
</dbReference>
<dbReference type="PANTHER" id="PTHR31460">
    <property type="match status" value="1"/>
</dbReference>
<keyword evidence="1" id="KW-0732">Signal</keyword>
<keyword evidence="3" id="KW-1185">Reference proteome</keyword>
<gene>
    <name evidence="2" type="ORF">KV110_38715</name>
</gene>
<organism evidence="2 3">
    <name type="scientific">Nocardia iowensis</name>
    <dbReference type="NCBI Taxonomy" id="204891"/>
    <lineage>
        <taxon>Bacteria</taxon>
        <taxon>Bacillati</taxon>
        <taxon>Actinomycetota</taxon>
        <taxon>Actinomycetes</taxon>
        <taxon>Mycobacteriales</taxon>
        <taxon>Nocardiaceae</taxon>
        <taxon>Nocardia</taxon>
    </lineage>
</organism>
<reference evidence="2 3" key="1">
    <citation type="submission" date="2021-07" db="EMBL/GenBank/DDBJ databases">
        <title>Whole Genome Sequence of Nocardia Iowensis.</title>
        <authorList>
            <person name="Lamm A."/>
            <person name="Collins-Fairclough A.M."/>
            <person name="Bunk B."/>
            <person name="Sproer C."/>
        </authorList>
    </citation>
    <scope>NUCLEOTIDE SEQUENCE [LARGE SCALE GENOMIC DNA]</scope>
    <source>
        <strain evidence="2 3">NRRL 5646</strain>
    </source>
</reference>
<dbReference type="EMBL" id="CP078145">
    <property type="protein sequence ID" value="QXN91197.1"/>
    <property type="molecule type" value="Genomic_DNA"/>
</dbReference>
<dbReference type="Proteomes" id="UP000694257">
    <property type="component" value="Chromosome"/>
</dbReference>
<evidence type="ECO:0000256" key="1">
    <source>
        <dbReference type="SAM" id="SignalP"/>
    </source>
</evidence>
<dbReference type="InterPro" id="IPR053224">
    <property type="entry name" value="Sensory_adhesion_molecule"/>
</dbReference>
<proteinExistence type="predicted"/>
<feature type="signal peptide" evidence="1">
    <location>
        <begin position="1"/>
        <end position="23"/>
    </location>
</feature>
<accession>A0ABX8RQ97</accession>
<feature type="chain" id="PRO_5047310282" evidence="1">
    <location>
        <begin position="24"/>
        <end position="333"/>
    </location>
</feature>
<dbReference type="PROSITE" id="PS51257">
    <property type="entry name" value="PROKAR_LIPOPROTEIN"/>
    <property type="match status" value="1"/>
</dbReference>
<evidence type="ECO:0000313" key="3">
    <source>
        <dbReference type="Proteomes" id="UP000694257"/>
    </source>
</evidence>
<protein>
    <submittedName>
        <fullName evidence="2">Superoxide dismutase</fullName>
    </submittedName>
</protein>
<sequence length="333" mass="34785">MSHDATRRRMSSIAIALTCAAVAACGTTEEAAAPAISTAFELPSDRAYPEGIAADPRTGDTYVGSYTTGAVYRATPGARQAETFLPEGADGRRTANGLKVDQAGRLWVTDSTAGVTVYDTTTRALIARFEVPGAAARFVNDLAITPDGTVYLTDSVRGVVYRVTADQVADAAAHGGRAELATQFDLNAATAPHDPAGLALNGIAADPAGNYLLVVDMNAGNLYRISLAPNSTDPIRKVTMHGGNLAHGDGLDLNDNTLWAAQNTTNTITRWTLTDNGSTATLNHHITDESLSIPTTLIHHNNQTLVVSSQFDKGGPMGPGIPNPFTVVTVNGI</sequence>
<evidence type="ECO:0000313" key="2">
    <source>
        <dbReference type="EMBL" id="QXN91197.1"/>
    </source>
</evidence>
<name>A0ABX8RQ97_NOCIO</name>